<dbReference type="AlphaFoldDB" id="A0A0F3IMI0"/>
<accession>A0A0F3IMI0</accession>
<dbReference type="EMBL" id="LAJX01000020">
    <property type="protein sequence ID" value="KJV07733.1"/>
    <property type="molecule type" value="Genomic_DNA"/>
</dbReference>
<keyword evidence="3" id="KW-1185">Reference proteome</keyword>
<gene>
    <name evidence="2" type="ORF">VZ94_02755</name>
</gene>
<reference evidence="2 3" key="2">
    <citation type="journal article" date="2016" name="Microb. Ecol.">
        <title>Genome Characteristics of a Novel Type I Methanotroph (Sn10-6) Isolated from a Flooded Indian Rice Field.</title>
        <authorList>
            <person name="Rahalkar M.C."/>
            <person name="Pandit P.S."/>
            <person name="Dhakephalkar P.K."/>
            <person name="Pore S."/>
            <person name="Arora P."/>
            <person name="Kapse N."/>
        </authorList>
    </citation>
    <scope>NUCLEOTIDE SEQUENCE [LARGE SCALE GENOMIC DNA]</scope>
    <source>
        <strain evidence="2 3">Sn10-6</strain>
    </source>
</reference>
<sequence length="83" mass="9163">MVSLAVCLRLIGCEMLVILSILASLLDKTSNTRNLVMLGLSILLSVLCIDMVTYVLPNQIAGFIYQSHDEYLHSVVTPPQKQT</sequence>
<keyword evidence="1" id="KW-0812">Transmembrane</keyword>
<organism evidence="2 3">
    <name type="scientific">Methylocucumis oryzae</name>
    <dbReference type="NCBI Taxonomy" id="1632867"/>
    <lineage>
        <taxon>Bacteria</taxon>
        <taxon>Pseudomonadati</taxon>
        <taxon>Pseudomonadota</taxon>
        <taxon>Gammaproteobacteria</taxon>
        <taxon>Methylococcales</taxon>
        <taxon>Methylococcaceae</taxon>
        <taxon>Methylocucumis</taxon>
    </lineage>
</organism>
<name>A0A0F3IMI0_9GAMM</name>
<keyword evidence="1" id="KW-1133">Transmembrane helix</keyword>
<keyword evidence="1" id="KW-0472">Membrane</keyword>
<evidence type="ECO:0000313" key="2">
    <source>
        <dbReference type="EMBL" id="KJV07733.1"/>
    </source>
</evidence>
<evidence type="ECO:0000256" key="1">
    <source>
        <dbReference type="SAM" id="Phobius"/>
    </source>
</evidence>
<dbReference type="Proteomes" id="UP000033684">
    <property type="component" value="Unassembled WGS sequence"/>
</dbReference>
<evidence type="ECO:0000313" key="3">
    <source>
        <dbReference type="Proteomes" id="UP000033684"/>
    </source>
</evidence>
<protein>
    <submittedName>
        <fullName evidence="2">Uncharacterized protein</fullName>
    </submittedName>
</protein>
<reference evidence="3" key="1">
    <citation type="submission" date="2015-03" db="EMBL/GenBank/DDBJ databases">
        <title>Draft genome sequence of a novel methanotroph (Sn10-6) isolated from flooded ricefield rhizosphere in India.</title>
        <authorList>
            <person name="Pandit P.S."/>
            <person name="Pore S.D."/>
            <person name="Arora P."/>
            <person name="Kapse N.G."/>
            <person name="Dhakephalkar P.K."/>
            <person name="Rahalkar M.C."/>
        </authorList>
    </citation>
    <scope>NUCLEOTIDE SEQUENCE [LARGE SCALE GENOMIC DNA]</scope>
    <source>
        <strain evidence="3">Sn10-6</strain>
    </source>
</reference>
<comment type="caution">
    <text evidence="2">The sequence shown here is derived from an EMBL/GenBank/DDBJ whole genome shotgun (WGS) entry which is preliminary data.</text>
</comment>
<feature type="transmembrane region" description="Helical" evidence="1">
    <location>
        <begin position="35"/>
        <end position="56"/>
    </location>
</feature>
<feature type="transmembrane region" description="Helical" evidence="1">
    <location>
        <begin position="6"/>
        <end position="26"/>
    </location>
</feature>
<proteinExistence type="predicted"/>